<evidence type="ECO:0000313" key="1">
    <source>
        <dbReference type="EMBL" id="TFK67199.1"/>
    </source>
</evidence>
<dbReference type="Proteomes" id="UP000308600">
    <property type="component" value="Unassembled WGS sequence"/>
</dbReference>
<dbReference type="EMBL" id="ML208382">
    <property type="protein sequence ID" value="TFK67199.1"/>
    <property type="molecule type" value="Genomic_DNA"/>
</dbReference>
<reference evidence="1 2" key="1">
    <citation type="journal article" date="2019" name="Nat. Ecol. Evol.">
        <title>Megaphylogeny resolves global patterns of mushroom evolution.</title>
        <authorList>
            <person name="Varga T."/>
            <person name="Krizsan K."/>
            <person name="Foldi C."/>
            <person name="Dima B."/>
            <person name="Sanchez-Garcia M."/>
            <person name="Sanchez-Ramirez S."/>
            <person name="Szollosi G.J."/>
            <person name="Szarkandi J.G."/>
            <person name="Papp V."/>
            <person name="Albert L."/>
            <person name="Andreopoulos W."/>
            <person name="Angelini C."/>
            <person name="Antonin V."/>
            <person name="Barry K.W."/>
            <person name="Bougher N.L."/>
            <person name="Buchanan P."/>
            <person name="Buyck B."/>
            <person name="Bense V."/>
            <person name="Catcheside P."/>
            <person name="Chovatia M."/>
            <person name="Cooper J."/>
            <person name="Damon W."/>
            <person name="Desjardin D."/>
            <person name="Finy P."/>
            <person name="Geml J."/>
            <person name="Haridas S."/>
            <person name="Hughes K."/>
            <person name="Justo A."/>
            <person name="Karasinski D."/>
            <person name="Kautmanova I."/>
            <person name="Kiss B."/>
            <person name="Kocsube S."/>
            <person name="Kotiranta H."/>
            <person name="LaButti K.M."/>
            <person name="Lechner B.E."/>
            <person name="Liimatainen K."/>
            <person name="Lipzen A."/>
            <person name="Lukacs Z."/>
            <person name="Mihaltcheva S."/>
            <person name="Morgado L.N."/>
            <person name="Niskanen T."/>
            <person name="Noordeloos M.E."/>
            <person name="Ohm R.A."/>
            <person name="Ortiz-Santana B."/>
            <person name="Ovrebo C."/>
            <person name="Racz N."/>
            <person name="Riley R."/>
            <person name="Savchenko A."/>
            <person name="Shiryaev A."/>
            <person name="Soop K."/>
            <person name="Spirin V."/>
            <person name="Szebenyi C."/>
            <person name="Tomsovsky M."/>
            <person name="Tulloss R.E."/>
            <person name="Uehling J."/>
            <person name="Grigoriev I.V."/>
            <person name="Vagvolgyi C."/>
            <person name="Papp T."/>
            <person name="Martin F.M."/>
            <person name="Miettinen O."/>
            <person name="Hibbett D.S."/>
            <person name="Nagy L.G."/>
        </authorList>
    </citation>
    <scope>NUCLEOTIDE SEQUENCE [LARGE SCALE GENOMIC DNA]</scope>
    <source>
        <strain evidence="1 2">NL-1719</strain>
    </source>
</reference>
<organism evidence="1 2">
    <name type="scientific">Pluteus cervinus</name>
    <dbReference type="NCBI Taxonomy" id="181527"/>
    <lineage>
        <taxon>Eukaryota</taxon>
        <taxon>Fungi</taxon>
        <taxon>Dikarya</taxon>
        <taxon>Basidiomycota</taxon>
        <taxon>Agaricomycotina</taxon>
        <taxon>Agaricomycetes</taxon>
        <taxon>Agaricomycetidae</taxon>
        <taxon>Agaricales</taxon>
        <taxon>Pluteineae</taxon>
        <taxon>Pluteaceae</taxon>
        <taxon>Pluteus</taxon>
    </lineage>
</organism>
<name>A0ACD3APF3_9AGAR</name>
<keyword evidence="1" id="KW-0378">Hydrolase</keyword>
<proteinExistence type="predicted"/>
<sequence>EGSNFSAGEKQLLALCRALVKNSRIIILDEATSSVDAETDAKLQRTIQTEFASATVISIAHRLNTIAYCDRILVMDKGQVAEYDSVLNLFDNEDSIFRSLCNEASLTRADILRIREQHQRQLQAGPSSA</sequence>
<protein>
    <submittedName>
        <fullName evidence="1">P-loop containing nucleoside triphosphate hydrolase protein</fullName>
    </submittedName>
</protein>
<gene>
    <name evidence="1" type="ORF">BDN72DRAFT_899155</name>
</gene>
<evidence type="ECO:0000313" key="2">
    <source>
        <dbReference type="Proteomes" id="UP000308600"/>
    </source>
</evidence>
<feature type="non-terminal residue" evidence="1">
    <location>
        <position position="1"/>
    </location>
</feature>
<keyword evidence="2" id="KW-1185">Reference proteome</keyword>
<accession>A0ACD3APF3</accession>